<evidence type="ECO:0000256" key="1">
    <source>
        <dbReference type="SAM" id="MobiDB-lite"/>
    </source>
</evidence>
<dbReference type="RefSeq" id="WP_344557608.1">
    <property type="nucleotide sequence ID" value="NZ_BAAATG010000010.1"/>
</dbReference>
<evidence type="ECO:0000313" key="3">
    <source>
        <dbReference type="Proteomes" id="UP001596035"/>
    </source>
</evidence>
<feature type="compositionally biased region" description="Polar residues" evidence="1">
    <location>
        <begin position="1"/>
        <end position="10"/>
    </location>
</feature>
<keyword evidence="3" id="KW-1185">Reference proteome</keyword>
<feature type="region of interest" description="Disordered" evidence="1">
    <location>
        <begin position="1"/>
        <end position="50"/>
    </location>
</feature>
<name>A0ABW0DSV1_9ACTN</name>
<comment type="caution">
    <text evidence="2">The sequence shown here is derived from an EMBL/GenBank/DDBJ whole genome shotgun (WGS) entry which is preliminary data.</text>
</comment>
<protein>
    <submittedName>
        <fullName evidence="2">Uncharacterized protein</fullName>
    </submittedName>
</protein>
<accession>A0ABW0DSV1</accession>
<evidence type="ECO:0000313" key="2">
    <source>
        <dbReference type="EMBL" id="MFC5240654.1"/>
    </source>
</evidence>
<sequence length="126" mass="13186">MTLPFSTGPTRMTERDGRSPRMTTADPIAGVRFQPGDPQRAGPSGPLADEHAVRTGLALAGPAGVAARIRRDFSEEITAPGGIVVPNDFGDPGRPGIEEALDKHLTGGTRFARLGEAARSAFLRAP</sequence>
<reference evidence="3" key="1">
    <citation type="journal article" date="2019" name="Int. J. Syst. Evol. Microbiol.">
        <title>The Global Catalogue of Microorganisms (GCM) 10K type strain sequencing project: providing services to taxonomists for standard genome sequencing and annotation.</title>
        <authorList>
            <consortium name="The Broad Institute Genomics Platform"/>
            <consortium name="The Broad Institute Genome Sequencing Center for Infectious Disease"/>
            <person name="Wu L."/>
            <person name="Ma J."/>
        </authorList>
    </citation>
    <scope>NUCLEOTIDE SEQUENCE [LARGE SCALE GENOMIC DNA]</scope>
    <source>
        <strain evidence="3">CGMCC 4.7131</strain>
    </source>
</reference>
<gene>
    <name evidence="2" type="ORF">ACFPWV_12140</name>
</gene>
<organism evidence="2 3">
    <name type="scientific">Streptomyces atrovirens</name>
    <dbReference type="NCBI Taxonomy" id="285556"/>
    <lineage>
        <taxon>Bacteria</taxon>
        <taxon>Bacillati</taxon>
        <taxon>Actinomycetota</taxon>
        <taxon>Actinomycetes</taxon>
        <taxon>Kitasatosporales</taxon>
        <taxon>Streptomycetaceae</taxon>
        <taxon>Streptomyces</taxon>
    </lineage>
</organism>
<proteinExistence type="predicted"/>
<dbReference type="EMBL" id="JBHSKN010000011">
    <property type="protein sequence ID" value="MFC5240654.1"/>
    <property type="molecule type" value="Genomic_DNA"/>
</dbReference>
<dbReference type="Proteomes" id="UP001596035">
    <property type="component" value="Unassembled WGS sequence"/>
</dbReference>